<dbReference type="Gene3D" id="3.90.79.10">
    <property type="entry name" value="Nucleoside Triphosphate Pyrophosphohydrolase"/>
    <property type="match status" value="1"/>
</dbReference>
<protein>
    <submittedName>
        <fullName evidence="3">NUDIX hydrolase</fullName>
    </submittedName>
</protein>
<dbReference type="Proteomes" id="UP000005463">
    <property type="component" value="Unassembled WGS sequence"/>
</dbReference>
<evidence type="ECO:0000259" key="2">
    <source>
        <dbReference type="PROSITE" id="PS51462"/>
    </source>
</evidence>
<sequence>MTSISVKAIIRKSQSVLFLRNPRGEWELPGGRPEIGESLERALIREVQEECALSISNAHYIGSAPFEVIPGKFVLVVCFECEFDDHAVLLSDEHDGSAWIDLRNPRPANLPLCYWTFCLTGLS</sequence>
<dbReference type="PRINTS" id="PR00502">
    <property type="entry name" value="NUDIXFAMILY"/>
</dbReference>
<dbReference type="GO" id="GO:0016787">
    <property type="term" value="F:hydrolase activity"/>
    <property type="evidence" value="ECO:0007669"/>
    <property type="project" value="UniProtKB-KW"/>
</dbReference>
<dbReference type="InterPro" id="IPR020476">
    <property type="entry name" value="Nudix_hydrolase"/>
</dbReference>
<evidence type="ECO:0000313" key="3">
    <source>
        <dbReference type="EMBL" id="EDT03012.1"/>
    </source>
</evidence>
<dbReference type="Pfam" id="PF00293">
    <property type="entry name" value="NUDIX"/>
    <property type="match status" value="1"/>
</dbReference>
<evidence type="ECO:0000256" key="1">
    <source>
        <dbReference type="ARBA" id="ARBA00022801"/>
    </source>
</evidence>
<dbReference type="AlphaFoldDB" id="B1FHF1"/>
<gene>
    <name evidence="3" type="ORF">BamIOP4010DRAFT_3460</name>
</gene>
<dbReference type="PATRIC" id="fig|396596.7.peg.4152"/>
<dbReference type="PANTHER" id="PTHR43736:SF1">
    <property type="entry name" value="DIHYDRONEOPTERIN TRIPHOSPHATE DIPHOSPHATASE"/>
    <property type="match status" value="1"/>
</dbReference>
<dbReference type="RefSeq" id="WP_006752636.1">
    <property type="nucleotide sequence ID" value="NZ_ABLC01000088.1"/>
</dbReference>
<dbReference type="SUPFAM" id="SSF55811">
    <property type="entry name" value="Nudix"/>
    <property type="match status" value="1"/>
</dbReference>
<dbReference type="EMBL" id="ABLC01000088">
    <property type="protein sequence ID" value="EDT03012.1"/>
    <property type="molecule type" value="Genomic_DNA"/>
</dbReference>
<keyword evidence="1 3" id="KW-0378">Hydrolase</keyword>
<accession>B1FHF1</accession>
<dbReference type="PROSITE" id="PS51462">
    <property type="entry name" value="NUDIX"/>
    <property type="match status" value="1"/>
</dbReference>
<reference evidence="3 4" key="1">
    <citation type="submission" date="2008-03" db="EMBL/GenBank/DDBJ databases">
        <title>Sequencing of the draft genome and assembly of Burkholderia ambifaria IOP40-10.</title>
        <authorList>
            <consortium name="US DOE Joint Genome Institute (JGI-PGF)"/>
            <person name="Copeland A."/>
            <person name="Lucas S."/>
            <person name="Lapidus A."/>
            <person name="Glavina del Rio T."/>
            <person name="Dalin E."/>
            <person name="Tice H."/>
            <person name="Bruce D."/>
            <person name="Goodwin L."/>
            <person name="Pitluck S."/>
            <person name="Larimer F."/>
            <person name="Land M.L."/>
            <person name="Hauser L."/>
            <person name="Tiedje J."/>
            <person name="Richardson P."/>
        </authorList>
    </citation>
    <scope>NUCLEOTIDE SEQUENCE [LARGE SCALE GENOMIC DNA]</scope>
    <source>
        <strain evidence="3 4">IOP40-10</strain>
    </source>
</reference>
<proteinExistence type="predicted"/>
<name>B1FHF1_9BURK</name>
<dbReference type="InterPro" id="IPR000086">
    <property type="entry name" value="NUDIX_hydrolase_dom"/>
</dbReference>
<dbReference type="InterPro" id="IPR015797">
    <property type="entry name" value="NUDIX_hydrolase-like_dom_sf"/>
</dbReference>
<dbReference type="PANTHER" id="PTHR43736">
    <property type="entry name" value="ADP-RIBOSE PYROPHOSPHATASE"/>
    <property type="match status" value="1"/>
</dbReference>
<comment type="caution">
    <text evidence="3">The sequence shown here is derived from an EMBL/GenBank/DDBJ whole genome shotgun (WGS) entry which is preliminary data.</text>
</comment>
<feature type="domain" description="Nudix hydrolase" evidence="2">
    <location>
        <begin position="1"/>
        <end position="123"/>
    </location>
</feature>
<organism evidence="3 4">
    <name type="scientific">Burkholderia ambifaria IOP40-10</name>
    <dbReference type="NCBI Taxonomy" id="396596"/>
    <lineage>
        <taxon>Bacteria</taxon>
        <taxon>Pseudomonadati</taxon>
        <taxon>Pseudomonadota</taxon>
        <taxon>Betaproteobacteria</taxon>
        <taxon>Burkholderiales</taxon>
        <taxon>Burkholderiaceae</taxon>
        <taxon>Burkholderia</taxon>
        <taxon>Burkholderia cepacia complex</taxon>
    </lineage>
</organism>
<evidence type="ECO:0000313" key="4">
    <source>
        <dbReference type="Proteomes" id="UP000005463"/>
    </source>
</evidence>